<dbReference type="Proteomes" id="UP000038011">
    <property type="component" value="Unassembled WGS sequence"/>
</dbReference>
<keyword evidence="1" id="KW-0732">Signal</keyword>
<keyword evidence="3" id="KW-1185">Reference proteome</keyword>
<dbReference type="RefSeq" id="WP_053998326.1">
    <property type="nucleotide sequence ID" value="NZ_JXMU01000007.1"/>
</dbReference>
<dbReference type="EMBL" id="JXMU01000007">
    <property type="protein sequence ID" value="KPB01806.1"/>
    <property type="molecule type" value="Genomic_DNA"/>
</dbReference>
<comment type="caution">
    <text evidence="2">The sequence shown here is derived from an EMBL/GenBank/DDBJ whole genome shotgun (WGS) entry which is preliminary data.</text>
</comment>
<feature type="signal peptide" evidence="1">
    <location>
        <begin position="1"/>
        <end position="22"/>
    </location>
</feature>
<evidence type="ECO:0000313" key="2">
    <source>
        <dbReference type="EMBL" id="KPB01806.1"/>
    </source>
</evidence>
<sequence>MTRAIFPTGLLLLCFTPQLGYADDCRDRFTRLLIHGNGDEPVKIHVTQEIVGGQTSTNYFYQSEPGHWMTEMLVPKSQPWVLTHDNVMYSSQDKGESWTELRMLDSGNNQANAKDGLREDAKTANNAVCGEDTLDGVVHDTVEADYLSQRGAVTEVHAKYWVDRESGYITKTFYHMKNNGFESMTTQLIERAPDLILPVPE</sequence>
<dbReference type="OrthoDB" id="7676474at2"/>
<evidence type="ECO:0000313" key="3">
    <source>
        <dbReference type="Proteomes" id="UP000038011"/>
    </source>
</evidence>
<accession>A0A0M9GNR1</accession>
<dbReference type="STRING" id="1514904.SU32_05365"/>
<gene>
    <name evidence="2" type="ORF">SU32_05365</name>
</gene>
<name>A0A0M9GNR1_9HYPH</name>
<feature type="chain" id="PRO_5005836396" evidence="1">
    <location>
        <begin position="23"/>
        <end position="201"/>
    </location>
</feature>
<proteinExistence type="predicted"/>
<reference evidence="2 3" key="1">
    <citation type="submission" date="2015-01" db="EMBL/GenBank/DDBJ databases">
        <title>Ahrensia donghaiensis sp. nov., a novel dimethylsulphoniopropionate-cleavage bacterium isolated from seawater and emended descriptions of the genus Ahrensia and Ahrensia kielensis.</title>
        <authorList>
            <person name="Liu J."/>
        </authorList>
    </citation>
    <scope>NUCLEOTIDE SEQUENCE [LARGE SCALE GENOMIC DNA]</scope>
    <source>
        <strain evidence="2 3">LZD062</strain>
    </source>
</reference>
<organism evidence="2 3">
    <name type="scientific">Ahrensia marina</name>
    <dbReference type="NCBI Taxonomy" id="1514904"/>
    <lineage>
        <taxon>Bacteria</taxon>
        <taxon>Pseudomonadati</taxon>
        <taxon>Pseudomonadota</taxon>
        <taxon>Alphaproteobacteria</taxon>
        <taxon>Hyphomicrobiales</taxon>
        <taxon>Ahrensiaceae</taxon>
        <taxon>Ahrensia</taxon>
    </lineage>
</organism>
<evidence type="ECO:0000256" key="1">
    <source>
        <dbReference type="SAM" id="SignalP"/>
    </source>
</evidence>
<dbReference type="PATRIC" id="fig|1514904.3.peg.3096"/>
<dbReference type="AlphaFoldDB" id="A0A0M9GNR1"/>
<protein>
    <submittedName>
        <fullName evidence="2">Uncharacterized protein</fullName>
    </submittedName>
</protein>